<accession>A0A8J7KC34</accession>
<dbReference type="RefSeq" id="WP_194117468.1">
    <property type="nucleotide sequence ID" value="NZ_JADFUA010000015.1"/>
</dbReference>
<evidence type="ECO:0000313" key="2">
    <source>
        <dbReference type="EMBL" id="MBE9610909.1"/>
    </source>
</evidence>
<feature type="coiled-coil region" evidence="1">
    <location>
        <begin position="160"/>
        <end position="187"/>
    </location>
</feature>
<organism evidence="2 3">
    <name type="scientific">Chitinilyticum piscinae</name>
    <dbReference type="NCBI Taxonomy" id="2866724"/>
    <lineage>
        <taxon>Bacteria</taxon>
        <taxon>Pseudomonadati</taxon>
        <taxon>Pseudomonadota</taxon>
        <taxon>Betaproteobacteria</taxon>
        <taxon>Neisseriales</taxon>
        <taxon>Chitinibacteraceae</taxon>
        <taxon>Chitinilyticum</taxon>
    </lineage>
</organism>
<keyword evidence="3" id="KW-1185">Reference proteome</keyword>
<dbReference type="Proteomes" id="UP000604481">
    <property type="component" value="Unassembled WGS sequence"/>
</dbReference>
<evidence type="ECO:0000313" key="3">
    <source>
        <dbReference type="Proteomes" id="UP000604481"/>
    </source>
</evidence>
<evidence type="ECO:0000256" key="1">
    <source>
        <dbReference type="SAM" id="Coils"/>
    </source>
</evidence>
<keyword evidence="1" id="KW-0175">Coiled coil</keyword>
<proteinExistence type="predicted"/>
<dbReference type="AlphaFoldDB" id="A0A8J7KC34"/>
<dbReference type="EMBL" id="JADFUA010000015">
    <property type="protein sequence ID" value="MBE9610909.1"/>
    <property type="molecule type" value="Genomic_DNA"/>
</dbReference>
<reference evidence="2 3" key="1">
    <citation type="submission" date="2020-10" db="EMBL/GenBank/DDBJ databases">
        <title>The genome sequence of Chitinilyticum litopenaei 4Y14.</title>
        <authorList>
            <person name="Liu Y."/>
        </authorList>
    </citation>
    <scope>NUCLEOTIDE SEQUENCE [LARGE SCALE GENOMIC DNA]</scope>
    <source>
        <strain evidence="2 3">4Y14</strain>
    </source>
</reference>
<comment type="caution">
    <text evidence="2">The sequence shown here is derived from an EMBL/GenBank/DDBJ whole genome shotgun (WGS) entry which is preliminary data.</text>
</comment>
<sequence>MDAQQQLFGLMALAEDQQKAVQAAIEALEAERETLQREREAFKQATSAAAGVVVEVKQAAAAAIPGVQKAAENAVGAAVRVSLAGASQAAANALETASSPILSALTGVVRAGESAADRLNAASAAFGWRWATVAGGISAGAIVAVSLVAWGAVWWQRGEVESLQAERQALATDVARLQVSVADLEKRGGRIVMNDCGGRLCIEASGNQGRDSNGKPAPLGSWTTKAGAILVIPKGY</sequence>
<gene>
    <name evidence="2" type="ORF">INR99_16380</name>
</gene>
<name>A0A8J7KC34_9NEIS</name>
<feature type="coiled-coil region" evidence="1">
    <location>
        <begin position="11"/>
        <end position="48"/>
    </location>
</feature>
<protein>
    <submittedName>
        <fullName evidence="2">Uncharacterized protein</fullName>
    </submittedName>
</protein>